<evidence type="ECO:0000313" key="8">
    <source>
        <dbReference type="Proteomes" id="UP001303407"/>
    </source>
</evidence>
<gene>
    <name evidence="6" type="ORF">RHP49_14495</name>
    <name evidence="5" type="ORF">RHP51_05310</name>
</gene>
<dbReference type="Proteomes" id="UP001302806">
    <property type="component" value="Chromosome"/>
</dbReference>
<dbReference type="EMBL" id="CP134537">
    <property type="protein sequence ID" value="WNH10119.1"/>
    <property type="molecule type" value="Genomic_DNA"/>
</dbReference>
<dbReference type="EC" id="3.5.1.28" evidence="2"/>
<dbReference type="EMBL" id="CP134536">
    <property type="protein sequence ID" value="WNH12091.1"/>
    <property type="molecule type" value="Genomic_DNA"/>
</dbReference>
<reference evidence="7 8" key="1">
    <citation type="submission" date="2023-09" db="EMBL/GenBank/DDBJ databases">
        <title>Thalassobella suaedae gen. nov., sp. nov., a marine bacterium of the family Flavobacteriaceae isolated from a halophyte Suaeda japonica.</title>
        <authorList>
            <person name="Lee S.Y."/>
            <person name="Hwang C.Y."/>
        </authorList>
    </citation>
    <scope>NUCLEOTIDE SEQUENCE [LARGE SCALE GENOMIC DNA]</scope>
    <source>
        <strain evidence="6 8">HL-DH10</strain>
        <strain evidence="5 7">HL-DH14</strain>
    </source>
</reference>
<proteinExistence type="predicted"/>
<dbReference type="Pfam" id="PF01520">
    <property type="entry name" value="Amidase_3"/>
    <property type="match status" value="1"/>
</dbReference>
<sequence length="369" mass="41261">MKTNTVLLFVSFIIVLTFSSFVNEAGDVTRDKFVVVLDAGHGGRDPGNLGNGYKEKDIALKIVLAIGKELEKNSNIKVVYTRKTDVFIELYERPKIANKVNADLFVSIHCDSHHTSAYGAGTFVMAIKKMSQNLSVAKKENAVILLEDNYEEKYGGFDPNSPESLIGSSLIVEEYLDQSIMAASLIQKNLVTNLKRKDRNVKQDVFWVLHATFMPSVLVETGFLTNKKEGAYLNSNKGQIEIAKQIADGVFKYKKTVESNIGGFVYEDNHEESNIEPERIFNDITFKIQIAASSKKLETESYNFKGLSNISRVKEGSLYKYFYGSTSNYNETKKLADDAKNKGYATCFIVAFKDDKKVSLTDALKTTSN</sequence>
<dbReference type="InterPro" id="IPR050695">
    <property type="entry name" value="N-acetylmuramoyl_amidase_3"/>
</dbReference>
<organism evidence="6 8">
    <name type="scientific">Thalassobellus suaedae</name>
    <dbReference type="NCBI Taxonomy" id="3074124"/>
    <lineage>
        <taxon>Bacteria</taxon>
        <taxon>Pseudomonadati</taxon>
        <taxon>Bacteroidota</taxon>
        <taxon>Flavobacteriia</taxon>
        <taxon>Flavobacteriales</taxon>
        <taxon>Flavobacteriaceae</taxon>
        <taxon>Thalassobellus</taxon>
    </lineage>
</organism>
<feature type="domain" description="MurNAc-LAA" evidence="4">
    <location>
        <begin position="94"/>
        <end position="251"/>
    </location>
</feature>
<evidence type="ECO:0000313" key="5">
    <source>
        <dbReference type="EMBL" id="WNH10119.1"/>
    </source>
</evidence>
<evidence type="ECO:0000313" key="7">
    <source>
        <dbReference type="Proteomes" id="UP001302806"/>
    </source>
</evidence>
<dbReference type="SMART" id="SM00646">
    <property type="entry name" value="Ami_3"/>
    <property type="match status" value="1"/>
</dbReference>
<dbReference type="Gene3D" id="3.40.630.40">
    <property type="entry name" value="Zn-dependent exopeptidases"/>
    <property type="match status" value="1"/>
</dbReference>
<dbReference type="PANTHER" id="PTHR30404">
    <property type="entry name" value="N-ACETYLMURAMOYL-L-ALANINE AMIDASE"/>
    <property type="match status" value="1"/>
</dbReference>
<dbReference type="Proteomes" id="UP001303407">
    <property type="component" value="Chromosome"/>
</dbReference>
<keyword evidence="3 6" id="KW-0378">Hydrolase</keyword>
<keyword evidence="8" id="KW-1185">Reference proteome</keyword>
<protein>
    <recommendedName>
        <fullName evidence="2">N-acetylmuramoyl-L-alanine amidase</fullName>
        <ecNumber evidence="2">3.5.1.28</ecNumber>
    </recommendedName>
</protein>
<dbReference type="SUPFAM" id="SSF53187">
    <property type="entry name" value="Zn-dependent exopeptidases"/>
    <property type="match status" value="1"/>
</dbReference>
<dbReference type="PANTHER" id="PTHR30404:SF0">
    <property type="entry name" value="N-ACETYLMURAMOYL-L-ALANINE AMIDASE AMIC"/>
    <property type="match status" value="1"/>
</dbReference>
<accession>A0ABY9Y204</accession>
<evidence type="ECO:0000256" key="1">
    <source>
        <dbReference type="ARBA" id="ARBA00001561"/>
    </source>
</evidence>
<dbReference type="InterPro" id="IPR002508">
    <property type="entry name" value="MurNAc-LAA_cat"/>
</dbReference>
<comment type="catalytic activity">
    <reaction evidence="1">
        <text>Hydrolyzes the link between N-acetylmuramoyl residues and L-amino acid residues in certain cell-wall glycopeptides.</text>
        <dbReference type="EC" id="3.5.1.28"/>
    </reaction>
</comment>
<dbReference type="RefSeq" id="WP_415862073.1">
    <property type="nucleotide sequence ID" value="NZ_CP134536.1"/>
</dbReference>
<evidence type="ECO:0000256" key="3">
    <source>
        <dbReference type="ARBA" id="ARBA00022801"/>
    </source>
</evidence>
<evidence type="ECO:0000259" key="4">
    <source>
        <dbReference type="SMART" id="SM00646"/>
    </source>
</evidence>
<dbReference type="GO" id="GO:0008745">
    <property type="term" value="F:N-acetylmuramoyl-L-alanine amidase activity"/>
    <property type="evidence" value="ECO:0007669"/>
    <property type="project" value="UniProtKB-EC"/>
</dbReference>
<evidence type="ECO:0000313" key="6">
    <source>
        <dbReference type="EMBL" id="WNH12091.1"/>
    </source>
</evidence>
<evidence type="ECO:0000256" key="2">
    <source>
        <dbReference type="ARBA" id="ARBA00011901"/>
    </source>
</evidence>
<name>A0ABY9Y204_9FLAO</name>
<dbReference type="CDD" id="cd02696">
    <property type="entry name" value="MurNAc-LAA"/>
    <property type="match status" value="1"/>
</dbReference>